<reference evidence="8 9" key="1">
    <citation type="submission" date="2018-10" db="EMBL/GenBank/DDBJ databases">
        <title>Corynebacterium macginleyi genome sequencing and assembly of the type strain and two clinical samples.</title>
        <authorList>
            <person name="Bernier A.-M."/>
            <person name="Bernard K."/>
        </authorList>
    </citation>
    <scope>NUCLEOTIDE SEQUENCE [LARGE SCALE GENOMIC DNA]</scope>
    <source>
        <strain evidence="8 9">NML 120205</strain>
    </source>
</reference>
<dbReference type="PANTHER" id="PTHR43055">
    <property type="entry name" value="FORMATE-DEPENDENT PHOSPHORIBOSYLGLYCINAMIDE FORMYLTRANSFERASE"/>
    <property type="match status" value="1"/>
</dbReference>
<evidence type="ECO:0000256" key="6">
    <source>
        <dbReference type="PROSITE-ProRule" id="PRU00409"/>
    </source>
</evidence>
<dbReference type="AlphaFoldDB" id="A0A3M0GCR3"/>
<evidence type="ECO:0000313" key="8">
    <source>
        <dbReference type="EMBL" id="RMB62655.1"/>
    </source>
</evidence>
<keyword evidence="2 6" id="KW-0547">Nucleotide-binding</keyword>
<evidence type="ECO:0000256" key="2">
    <source>
        <dbReference type="ARBA" id="ARBA00022741"/>
    </source>
</evidence>
<dbReference type="Pfam" id="PF22660">
    <property type="entry name" value="RS_preATP-grasp-like"/>
    <property type="match status" value="1"/>
</dbReference>
<keyword evidence="1" id="KW-0436">Ligase</keyword>
<dbReference type="PROSITE" id="PS50975">
    <property type="entry name" value="ATP_GRASP"/>
    <property type="match status" value="1"/>
</dbReference>
<evidence type="ECO:0000259" key="7">
    <source>
        <dbReference type="PROSITE" id="PS50975"/>
    </source>
</evidence>
<comment type="pathway">
    <text evidence="5">Purine metabolism.</text>
</comment>
<feature type="domain" description="ATP-grasp" evidence="7">
    <location>
        <begin position="126"/>
        <end position="320"/>
    </location>
</feature>
<dbReference type="Gene3D" id="3.30.1490.20">
    <property type="entry name" value="ATP-grasp fold, A domain"/>
    <property type="match status" value="1"/>
</dbReference>
<dbReference type="InterPro" id="IPR003135">
    <property type="entry name" value="ATP-grasp_carboxylate-amine"/>
</dbReference>
<dbReference type="GO" id="GO:0016874">
    <property type="term" value="F:ligase activity"/>
    <property type="evidence" value="ECO:0007669"/>
    <property type="project" value="UniProtKB-KW"/>
</dbReference>
<accession>A0A3M0GCR3</accession>
<dbReference type="Gene3D" id="3.40.50.20">
    <property type="match status" value="1"/>
</dbReference>
<dbReference type="Gene3D" id="3.30.470.20">
    <property type="entry name" value="ATP-grasp fold, B domain"/>
    <property type="match status" value="1"/>
</dbReference>
<proteinExistence type="predicted"/>
<dbReference type="Pfam" id="PF21244">
    <property type="entry name" value="PurT_C"/>
    <property type="match status" value="1"/>
</dbReference>
<dbReference type="InterPro" id="IPR016185">
    <property type="entry name" value="PreATP-grasp_dom_sf"/>
</dbReference>
<evidence type="ECO:0000256" key="1">
    <source>
        <dbReference type="ARBA" id="ARBA00022598"/>
    </source>
</evidence>
<dbReference type="SUPFAM" id="SSF52440">
    <property type="entry name" value="PreATP-grasp domain"/>
    <property type="match status" value="1"/>
</dbReference>
<dbReference type="RefSeq" id="WP_121927678.1">
    <property type="nucleotide sequence ID" value="NZ_JAACBY010000072.1"/>
</dbReference>
<evidence type="ECO:0000313" key="9">
    <source>
        <dbReference type="Proteomes" id="UP000270649"/>
    </source>
</evidence>
<organism evidence="8 9">
    <name type="scientific">Corynebacterium macginleyi</name>
    <dbReference type="NCBI Taxonomy" id="38290"/>
    <lineage>
        <taxon>Bacteria</taxon>
        <taxon>Bacillati</taxon>
        <taxon>Actinomycetota</taxon>
        <taxon>Actinomycetes</taxon>
        <taxon>Mycobacteriales</taxon>
        <taxon>Corynebacteriaceae</taxon>
        <taxon>Corynebacterium</taxon>
    </lineage>
</organism>
<dbReference type="InterPro" id="IPR011054">
    <property type="entry name" value="Rudment_hybrid_motif"/>
</dbReference>
<dbReference type="InterPro" id="IPR054350">
    <property type="entry name" value="PurT/PurK_preATP-grasp"/>
</dbReference>
<evidence type="ECO:0000256" key="5">
    <source>
        <dbReference type="ARBA" id="ARBA00025704"/>
    </source>
</evidence>
<keyword evidence="3" id="KW-0658">Purine biosynthesis</keyword>
<dbReference type="SUPFAM" id="SSF56059">
    <property type="entry name" value="Glutathione synthetase ATP-binding domain-like"/>
    <property type="match status" value="1"/>
</dbReference>
<comment type="caution">
    <text evidence="8">The sequence shown here is derived from an EMBL/GenBank/DDBJ whole genome shotgun (WGS) entry which is preliminary data.</text>
</comment>
<evidence type="ECO:0000256" key="4">
    <source>
        <dbReference type="ARBA" id="ARBA00022840"/>
    </source>
</evidence>
<dbReference type="PANTHER" id="PTHR43055:SF1">
    <property type="entry name" value="FORMATE-DEPENDENT PHOSPHORIBOSYLGLYCINAMIDE FORMYLTRANSFERASE"/>
    <property type="match status" value="1"/>
</dbReference>
<dbReference type="EMBL" id="REGC01000004">
    <property type="protein sequence ID" value="RMB62655.1"/>
    <property type="molecule type" value="Genomic_DNA"/>
</dbReference>
<dbReference type="GO" id="GO:0006164">
    <property type="term" value="P:purine nucleotide biosynthetic process"/>
    <property type="evidence" value="ECO:0007669"/>
    <property type="project" value="UniProtKB-KW"/>
</dbReference>
<keyword evidence="4 6" id="KW-0067">ATP-binding</keyword>
<dbReference type="InterPro" id="IPR048740">
    <property type="entry name" value="PurT_C"/>
</dbReference>
<evidence type="ECO:0000256" key="3">
    <source>
        <dbReference type="ARBA" id="ARBA00022755"/>
    </source>
</evidence>
<keyword evidence="8" id="KW-0808">Transferase</keyword>
<dbReference type="GO" id="GO:0016740">
    <property type="term" value="F:transferase activity"/>
    <property type="evidence" value="ECO:0007669"/>
    <property type="project" value="UniProtKB-KW"/>
</dbReference>
<dbReference type="NCBIfam" id="NF006766">
    <property type="entry name" value="PRK09288.1"/>
    <property type="match status" value="1"/>
</dbReference>
<dbReference type="Pfam" id="PF02222">
    <property type="entry name" value="ATP-grasp"/>
    <property type="match status" value="1"/>
</dbReference>
<dbReference type="GO" id="GO:0046872">
    <property type="term" value="F:metal ion binding"/>
    <property type="evidence" value="ECO:0007669"/>
    <property type="project" value="InterPro"/>
</dbReference>
<dbReference type="SUPFAM" id="SSF51246">
    <property type="entry name" value="Rudiment single hybrid motif"/>
    <property type="match status" value="1"/>
</dbReference>
<dbReference type="InterPro" id="IPR013815">
    <property type="entry name" value="ATP_grasp_subdomain_1"/>
</dbReference>
<name>A0A3M0GCR3_9CORY</name>
<dbReference type="GO" id="GO:0005829">
    <property type="term" value="C:cytosol"/>
    <property type="evidence" value="ECO:0007669"/>
    <property type="project" value="TreeGrafter"/>
</dbReference>
<protein>
    <submittedName>
        <fullName evidence="8">Formate-dependent phosphoribosylglycinamide formyltransferase</fullName>
    </submittedName>
</protein>
<gene>
    <name evidence="8" type="ORF">D9543_04920</name>
</gene>
<dbReference type="GO" id="GO:0005524">
    <property type="term" value="F:ATP binding"/>
    <property type="evidence" value="ECO:0007669"/>
    <property type="project" value="UniProtKB-UniRule"/>
</dbReference>
<dbReference type="Proteomes" id="UP000270649">
    <property type="component" value="Unassembled WGS sequence"/>
</dbReference>
<dbReference type="InterPro" id="IPR011761">
    <property type="entry name" value="ATP-grasp"/>
</dbReference>
<sequence length="450" mass="48384">MDIPATIAGHIGTPLTGNATKVLLLGAGELGKQLAMSFQSLGLEVHAVDRYQGAPGHQVAHFSYIADITDSTQVSELVQQIQPHYVVPEVEVVAVEALEQVEHYSDAVVVPTARACALTQDRERVRAVAENIGLPTSAYRFASSVEELEEAATELGFPCIVKPDVSTSGKGHMLARDVEDVRQAWDTVRRVSSDSQRVVAERFVDFDLEVTLLAIRSIDPATGKLATWFSEPIGHRHENGDLIEEWQPTGMSEIALENARSVAARISNELGGRGVYGVELFVAGDDVYFSSVSPRPSDTAMLTSYTQRFSQFDLHARAILGYPIDATLITPGASVFVHAKEPLTEVAFTGIASALHYAETDVKLFGKPDAYKGRRMGLVTTTAETVEEARDRAALAAHKVAVSSTPGLLAHGGSRGIDPQPKNVPDIQVVEYEGGVELDPTLTSGVDATD</sequence>